<dbReference type="InterPro" id="IPR009057">
    <property type="entry name" value="Homeodomain-like_sf"/>
</dbReference>
<dbReference type="InterPro" id="IPR050624">
    <property type="entry name" value="HTH-type_Tx_Regulator"/>
</dbReference>
<dbReference type="Pfam" id="PF00440">
    <property type="entry name" value="TetR_N"/>
    <property type="match status" value="1"/>
</dbReference>
<protein>
    <submittedName>
        <fullName evidence="4">TetR/AcrR family transcriptional regulator</fullName>
    </submittedName>
</protein>
<comment type="caution">
    <text evidence="4">The sequence shown here is derived from an EMBL/GenBank/DDBJ whole genome shotgun (WGS) entry which is preliminary data.</text>
</comment>
<gene>
    <name evidence="4" type="ORF">ACFSJH_14265</name>
</gene>
<evidence type="ECO:0000256" key="1">
    <source>
        <dbReference type="ARBA" id="ARBA00023125"/>
    </source>
</evidence>
<evidence type="ECO:0000313" key="5">
    <source>
        <dbReference type="Proteomes" id="UP001597362"/>
    </source>
</evidence>
<dbReference type="PROSITE" id="PS01081">
    <property type="entry name" value="HTH_TETR_1"/>
    <property type="match status" value="1"/>
</dbReference>
<feature type="domain" description="HTH tetR-type" evidence="3">
    <location>
        <begin position="2"/>
        <end position="62"/>
    </location>
</feature>
<sequence>MNKRKKMVIEHALAIFIENGIQQTSIQHIIERARISKGTFYNYFSSKNDCIGAIIEQIRYEASLSRSDLLIGKNVHDLSVLVHQVSVIAKMNANRGLPTLIEEMLHSGDPELKKLVLRFRLFEIEWLADRLTDVFGESLRPYALEAATIFFGINQHLFFTSKIINQTDLDPLTVATTVFHYMESITHSLIHERTAVLDYDKLDSIRTHVQIQQVSSESIIELLQNILANEPLTHPQRDLTEALQAELQLTPLRKSVITALLHPFMNALQDSDLLDTAKEICTLITIYIND</sequence>
<evidence type="ECO:0000313" key="4">
    <source>
        <dbReference type="EMBL" id="MFD2116889.1"/>
    </source>
</evidence>
<proteinExistence type="predicted"/>
<dbReference type="RefSeq" id="WP_377773492.1">
    <property type="nucleotide sequence ID" value="NZ_JBHUHO010000032.1"/>
</dbReference>
<dbReference type="PRINTS" id="PR00455">
    <property type="entry name" value="HTHTETR"/>
</dbReference>
<organism evidence="4 5">
    <name type="scientific">Paenibacillus yanchengensis</name>
    <dbReference type="NCBI Taxonomy" id="2035833"/>
    <lineage>
        <taxon>Bacteria</taxon>
        <taxon>Bacillati</taxon>
        <taxon>Bacillota</taxon>
        <taxon>Bacilli</taxon>
        <taxon>Bacillales</taxon>
        <taxon>Paenibacillaceae</taxon>
        <taxon>Paenibacillus</taxon>
    </lineage>
</organism>
<dbReference type="InterPro" id="IPR001647">
    <property type="entry name" value="HTH_TetR"/>
</dbReference>
<dbReference type="PROSITE" id="PS50977">
    <property type="entry name" value="HTH_TETR_2"/>
    <property type="match status" value="1"/>
</dbReference>
<dbReference type="PANTHER" id="PTHR43479">
    <property type="entry name" value="ACREF/ENVCD OPERON REPRESSOR-RELATED"/>
    <property type="match status" value="1"/>
</dbReference>
<dbReference type="EMBL" id="JBHUHO010000032">
    <property type="protein sequence ID" value="MFD2116889.1"/>
    <property type="molecule type" value="Genomic_DNA"/>
</dbReference>
<dbReference type="PANTHER" id="PTHR43479:SF11">
    <property type="entry name" value="ACREF_ENVCD OPERON REPRESSOR-RELATED"/>
    <property type="match status" value="1"/>
</dbReference>
<name>A0ABW4YMJ9_9BACL</name>
<keyword evidence="5" id="KW-1185">Reference proteome</keyword>
<dbReference type="InterPro" id="IPR023772">
    <property type="entry name" value="DNA-bd_HTH_TetR-type_CS"/>
</dbReference>
<feature type="DNA-binding region" description="H-T-H motif" evidence="2">
    <location>
        <begin position="25"/>
        <end position="44"/>
    </location>
</feature>
<keyword evidence="1 2" id="KW-0238">DNA-binding</keyword>
<dbReference type="Proteomes" id="UP001597362">
    <property type="component" value="Unassembled WGS sequence"/>
</dbReference>
<dbReference type="SUPFAM" id="SSF46689">
    <property type="entry name" value="Homeodomain-like"/>
    <property type="match status" value="1"/>
</dbReference>
<evidence type="ECO:0000256" key="2">
    <source>
        <dbReference type="PROSITE-ProRule" id="PRU00335"/>
    </source>
</evidence>
<accession>A0ABW4YMJ9</accession>
<dbReference type="Gene3D" id="1.10.357.10">
    <property type="entry name" value="Tetracycline Repressor, domain 2"/>
    <property type="match status" value="1"/>
</dbReference>
<reference evidence="5" key="1">
    <citation type="journal article" date="2019" name="Int. J. Syst. Evol. Microbiol.">
        <title>The Global Catalogue of Microorganisms (GCM) 10K type strain sequencing project: providing services to taxonomists for standard genome sequencing and annotation.</title>
        <authorList>
            <consortium name="The Broad Institute Genomics Platform"/>
            <consortium name="The Broad Institute Genome Sequencing Center for Infectious Disease"/>
            <person name="Wu L."/>
            <person name="Ma J."/>
        </authorList>
    </citation>
    <scope>NUCLEOTIDE SEQUENCE [LARGE SCALE GENOMIC DNA]</scope>
    <source>
        <strain evidence="5">GH52</strain>
    </source>
</reference>
<evidence type="ECO:0000259" key="3">
    <source>
        <dbReference type="PROSITE" id="PS50977"/>
    </source>
</evidence>